<dbReference type="EMBL" id="BDGX01000052">
    <property type="protein sequence ID" value="GAV55970.1"/>
    <property type="molecule type" value="Genomic_DNA"/>
</dbReference>
<dbReference type="GO" id="GO:0043399">
    <property type="term" value="F:tRNA adenosine(64)-2'-O-ribosylphosphate transferase activity"/>
    <property type="evidence" value="ECO:0007669"/>
    <property type="project" value="InterPro"/>
</dbReference>
<dbReference type="OrthoDB" id="45256at2759"/>
<protein>
    <recommendedName>
        <fullName evidence="5">Initiator tRNA phosphoribosyl transferase</fullName>
    </recommendedName>
</protein>
<evidence type="ECO:0000313" key="4">
    <source>
        <dbReference type="Proteomes" id="UP000187013"/>
    </source>
</evidence>
<dbReference type="PANTHER" id="PTHR31811:SF0">
    <property type="entry name" value="TRNA A64-2'-O-RIBOSYLPHOSPHATE TRANSFERASE"/>
    <property type="match status" value="1"/>
</dbReference>
<dbReference type="Pfam" id="PF17184">
    <property type="entry name" value="Rit1_C"/>
    <property type="match status" value="1"/>
</dbReference>
<reference evidence="3 4" key="1">
    <citation type="submission" date="2016-08" db="EMBL/GenBank/DDBJ databases">
        <title>Draft genome sequence of allopolyploid Zygosaccharomyces rouxii.</title>
        <authorList>
            <person name="Watanabe J."/>
            <person name="Uehara K."/>
            <person name="Mogi Y."/>
            <person name="Tsukioka Y."/>
        </authorList>
    </citation>
    <scope>NUCLEOTIDE SEQUENCE [LARGE SCALE GENOMIC DNA]</scope>
    <source>
        <strain evidence="3 4">NBRC 110957</strain>
    </source>
</reference>
<dbReference type="Proteomes" id="UP000187013">
    <property type="component" value="Unassembled WGS sequence"/>
</dbReference>
<feature type="domain" description="Rit1 DUSP-like" evidence="1">
    <location>
        <begin position="363"/>
        <end position="471"/>
    </location>
</feature>
<feature type="domain" description="Rit1 N-terminal" evidence="2">
    <location>
        <begin position="16"/>
        <end position="293"/>
    </location>
</feature>
<organism evidence="3 4">
    <name type="scientific">Zygosaccharomyces rouxii</name>
    <dbReference type="NCBI Taxonomy" id="4956"/>
    <lineage>
        <taxon>Eukaryota</taxon>
        <taxon>Fungi</taxon>
        <taxon>Dikarya</taxon>
        <taxon>Ascomycota</taxon>
        <taxon>Saccharomycotina</taxon>
        <taxon>Saccharomycetes</taxon>
        <taxon>Saccharomycetales</taxon>
        <taxon>Saccharomycetaceae</taxon>
        <taxon>Zygosaccharomyces</taxon>
    </lineage>
</organism>
<dbReference type="InterPro" id="IPR033449">
    <property type="entry name" value="Rit1_N"/>
</dbReference>
<sequence length="472" mass="53928">MDSDLEFSLNQINRDIKKEYTSLRNRIQSILLDNAFIVQKVIPRFPNYPLVPNERCGLWYCDPGHFNQTSYFKSTDGHTNQWDFSTRRLNLHLLPILQENDGIIIVDSTRRGKLMPDALSKTIPIWCAVLNSFMHPDKSEVLFTPPKCISQSEHDSIEIRIPLLVDRLKKLDILDAQDLRNRFQGKILRPFWVYPGCDMLRSSTDPFTGEIIESQWAPGPDEPIIPVILCTASYRAQDGVDKKYGFTYVQGAADDHELWSCGLDPKMLWLHWDYFHDLDLNDKELESHVKSLIVHAETTDHRDHLADIIETDPITDELSLGKLKDHTAITPNIAQEIGSHFSLVVILSQSVTLSKPYGFIKAYDLQSGSKRSSKDLRAALIEIDHIVSTHLNKATVKEKPIMVCCNSGADMSVGVVLMILCKYYSQDWLLGKTDSVNKFVIRRHLVQIINKIQRRNVNPSRATLNSVNSFLM</sequence>
<comment type="caution">
    <text evidence="3">The sequence shown here is derived from an EMBL/GenBank/DDBJ whole genome shotgun (WGS) entry which is preliminary data.</text>
</comment>
<dbReference type="InterPro" id="IPR033421">
    <property type="entry name" value="Rit1_DUSP-like"/>
</dbReference>
<dbReference type="PIRSF" id="PIRSF007747">
    <property type="entry name" value="Ribosyl_Ptfrase"/>
    <property type="match status" value="1"/>
</dbReference>
<accession>A0A1Q3AJZ9</accession>
<dbReference type="Pfam" id="PF04179">
    <property type="entry name" value="Init_tRNA_PT"/>
    <property type="match status" value="1"/>
</dbReference>
<gene>
    <name evidence="3" type="ORF">ZYGR_0AZ01420</name>
</gene>
<dbReference type="GO" id="GO:0019988">
    <property type="term" value="P:charged-tRNA amino acid modification"/>
    <property type="evidence" value="ECO:0007669"/>
    <property type="project" value="InterPro"/>
</dbReference>
<dbReference type="PANTHER" id="PTHR31811">
    <property type="entry name" value="TRNA A64-2'-O-RIBOSYLPHOSPHATE TRANSFERASE"/>
    <property type="match status" value="1"/>
</dbReference>
<dbReference type="AlphaFoldDB" id="A0A1Q3AJZ9"/>
<dbReference type="GO" id="GO:0005737">
    <property type="term" value="C:cytoplasm"/>
    <property type="evidence" value="ECO:0007669"/>
    <property type="project" value="TreeGrafter"/>
</dbReference>
<evidence type="ECO:0008006" key="5">
    <source>
        <dbReference type="Google" id="ProtNLM"/>
    </source>
</evidence>
<evidence type="ECO:0000313" key="3">
    <source>
        <dbReference type="EMBL" id="GAV55970.1"/>
    </source>
</evidence>
<name>A0A1Q3AJZ9_ZYGRO</name>
<evidence type="ECO:0000259" key="2">
    <source>
        <dbReference type="Pfam" id="PF17184"/>
    </source>
</evidence>
<evidence type="ECO:0000259" key="1">
    <source>
        <dbReference type="Pfam" id="PF04179"/>
    </source>
</evidence>
<proteinExistence type="predicted"/>
<dbReference type="InterPro" id="IPR007306">
    <property type="entry name" value="Rit1"/>
</dbReference>